<reference evidence="2" key="1">
    <citation type="submission" date="2021-01" db="EMBL/GenBank/DDBJ databases">
        <title>Genome sequence of Phenylobacterium sp. 20VBR1 isolated from a valley glaceir, Ny-Alesund, Svalbard.</title>
        <authorList>
            <person name="Thomas F.A."/>
            <person name="Krishnan K.P."/>
            <person name="Sinha R.K."/>
        </authorList>
    </citation>
    <scope>NUCLEOTIDE SEQUENCE</scope>
    <source>
        <strain evidence="2">20VBR1</strain>
    </source>
</reference>
<evidence type="ECO:0000256" key="1">
    <source>
        <dbReference type="SAM" id="MobiDB-lite"/>
    </source>
</evidence>
<accession>A0A974P125</accession>
<protein>
    <submittedName>
        <fullName evidence="2">Uncharacterized protein</fullName>
    </submittedName>
</protein>
<name>A0A974P125_9CAUL</name>
<proteinExistence type="predicted"/>
<sequence>MAAVQPHSPEEIAGWQVDSQSGFGPMRHLRPPVTLSETPARWARPVVPLGTHEPAWP</sequence>
<dbReference type="AlphaFoldDB" id="A0A974P125"/>
<feature type="region of interest" description="Disordered" evidence="1">
    <location>
        <begin position="1"/>
        <end position="37"/>
    </location>
</feature>
<evidence type="ECO:0000313" key="2">
    <source>
        <dbReference type="EMBL" id="QQZ48954.1"/>
    </source>
</evidence>
<gene>
    <name evidence="2" type="ORF">JKL49_16915</name>
</gene>
<organism evidence="2">
    <name type="scientific">Phenylobacterium glaciei</name>
    <dbReference type="NCBI Taxonomy" id="2803784"/>
    <lineage>
        <taxon>Bacteria</taxon>
        <taxon>Pseudomonadati</taxon>
        <taxon>Pseudomonadota</taxon>
        <taxon>Alphaproteobacteria</taxon>
        <taxon>Caulobacterales</taxon>
        <taxon>Caulobacteraceae</taxon>
        <taxon>Phenylobacterium</taxon>
    </lineage>
</organism>
<dbReference type="EMBL" id="CP068570">
    <property type="protein sequence ID" value="QQZ48954.1"/>
    <property type="molecule type" value="Genomic_DNA"/>
</dbReference>